<dbReference type="KEGG" id="mng:MNEG_4965"/>
<feature type="domain" description="Coenzyme Q-binding protein COQ10 START" evidence="1">
    <location>
        <begin position="46"/>
        <end position="122"/>
    </location>
</feature>
<dbReference type="RefSeq" id="XP_013902017.1">
    <property type="nucleotide sequence ID" value="XM_014046563.1"/>
</dbReference>
<dbReference type="Proteomes" id="UP000054498">
    <property type="component" value="Unassembled WGS sequence"/>
</dbReference>
<dbReference type="InterPro" id="IPR023393">
    <property type="entry name" value="START-like_dom_sf"/>
</dbReference>
<dbReference type="Gene3D" id="3.30.530.20">
    <property type="match status" value="1"/>
</dbReference>
<organism evidence="2 3">
    <name type="scientific">Monoraphidium neglectum</name>
    <dbReference type="NCBI Taxonomy" id="145388"/>
    <lineage>
        <taxon>Eukaryota</taxon>
        <taxon>Viridiplantae</taxon>
        <taxon>Chlorophyta</taxon>
        <taxon>core chlorophytes</taxon>
        <taxon>Chlorophyceae</taxon>
        <taxon>CS clade</taxon>
        <taxon>Sphaeropleales</taxon>
        <taxon>Selenastraceae</taxon>
        <taxon>Monoraphidium</taxon>
    </lineage>
</organism>
<reference evidence="2 3" key="1">
    <citation type="journal article" date="2013" name="BMC Genomics">
        <title>Reconstruction of the lipid metabolism for the microalga Monoraphidium neglectum from its genome sequence reveals characteristics suitable for biofuel production.</title>
        <authorList>
            <person name="Bogen C."/>
            <person name="Al-Dilaimi A."/>
            <person name="Albersmeier A."/>
            <person name="Wichmann J."/>
            <person name="Grundmann M."/>
            <person name="Rupp O."/>
            <person name="Lauersen K.J."/>
            <person name="Blifernez-Klassen O."/>
            <person name="Kalinowski J."/>
            <person name="Goesmann A."/>
            <person name="Mussgnug J.H."/>
            <person name="Kruse O."/>
        </authorList>
    </citation>
    <scope>NUCLEOTIDE SEQUENCE [LARGE SCALE GENOMIC DNA]</scope>
    <source>
        <strain evidence="2 3">SAG 48.87</strain>
    </source>
</reference>
<proteinExistence type="predicted"/>
<dbReference type="Pfam" id="PF03364">
    <property type="entry name" value="Polyketide_cyc"/>
    <property type="match status" value="1"/>
</dbReference>
<dbReference type="InterPro" id="IPR005031">
    <property type="entry name" value="COQ10_START"/>
</dbReference>
<name>A0A0D2JW99_9CHLO</name>
<dbReference type="OrthoDB" id="5732at2759"/>
<evidence type="ECO:0000313" key="2">
    <source>
        <dbReference type="EMBL" id="KIZ02998.1"/>
    </source>
</evidence>
<dbReference type="EMBL" id="KK100936">
    <property type="protein sequence ID" value="KIZ02998.1"/>
    <property type="molecule type" value="Genomic_DNA"/>
</dbReference>
<protein>
    <recommendedName>
        <fullName evidence="1">Coenzyme Q-binding protein COQ10 START domain-containing protein</fullName>
    </recommendedName>
</protein>
<dbReference type="PANTHER" id="PTHR34060">
    <property type="entry name" value="POLYKETIDE CYCLASE / DEHYDRASE AND LIPID TRANSPORT PROTEIN"/>
    <property type="match status" value="1"/>
</dbReference>
<dbReference type="PANTHER" id="PTHR34060:SF1">
    <property type="entry name" value="POLYKETIDE CYCLASE _ DEHYDRASE AND LIPID TRANSPORT PROTEIN"/>
    <property type="match status" value="1"/>
</dbReference>
<gene>
    <name evidence="2" type="ORF">MNEG_4965</name>
</gene>
<accession>A0A0D2JW99</accession>
<keyword evidence="3" id="KW-1185">Reference proteome</keyword>
<sequence length="170" mass="18565">MGAAQPATEPAVLTPDDRFAPGEVSVMIEKPSFSSRRLIAATSIMAPPERVWEALTDYDGLGNFIPSLVENRCIERRERGALLYQVGAQDVALGVKFRAACTLEIQEHPQGLSPMMCMEEDSAVSSIDEGDAAALYPWPTQSLPGKPIHGDITFNLLEGDFEVRRCISNE</sequence>
<dbReference type="GeneID" id="25737842"/>
<dbReference type="AlphaFoldDB" id="A0A0D2JW99"/>
<dbReference type="SUPFAM" id="SSF55961">
    <property type="entry name" value="Bet v1-like"/>
    <property type="match status" value="1"/>
</dbReference>
<evidence type="ECO:0000259" key="1">
    <source>
        <dbReference type="Pfam" id="PF03364"/>
    </source>
</evidence>
<evidence type="ECO:0000313" key="3">
    <source>
        <dbReference type="Proteomes" id="UP000054498"/>
    </source>
</evidence>